<keyword evidence="8" id="KW-1185">Reference proteome</keyword>
<comment type="similarity">
    <text evidence="1 4">Belongs to the FGGY kinase family.</text>
</comment>
<evidence type="ECO:0000256" key="1">
    <source>
        <dbReference type="ARBA" id="ARBA00009156"/>
    </source>
</evidence>
<evidence type="ECO:0000256" key="4">
    <source>
        <dbReference type="RuleBase" id="RU003733"/>
    </source>
</evidence>
<dbReference type="InterPro" id="IPR043129">
    <property type="entry name" value="ATPase_NBD"/>
</dbReference>
<dbReference type="InterPro" id="IPR018483">
    <property type="entry name" value="Carb_kinase_FGGY_CS"/>
</dbReference>
<dbReference type="PROSITE" id="PS00445">
    <property type="entry name" value="FGGY_KINASES_2"/>
    <property type="match status" value="1"/>
</dbReference>
<comment type="caution">
    <text evidence="7">The sequence shown here is derived from an EMBL/GenBank/DDBJ whole genome shotgun (WGS) entry which is preliminary data.</text>
</comment>
<dbReference type="GO" id="GO:0016301">
    <property type="term" value="F:kinase activity"/>
    <property type="evidence" value="ECO:0007669"/>
    <property type="project" value="UniProtKB-KW"/>
</dbReference>
<evidence type="ECO:0000256" key="3">
    <source>
        <dbReference type="ARBA" id="ARBA00022777"/>
    </source>
</evidence>
<name>A0A3P3TX00_9BACL</name>
<dbReference type="Proteomes" id="UP000267017">
    <property type="component" value="Unassembled WGS sequence"/>
</dbReference>
<dbReference type="EMBL" id="RRCN01000001">
    <property type="protein sequence ID" value="RRJ62657.1"/>
    <property type="molecule type" value="Genomic_DNA"/>
</dbReference>
<evidence type="ECO:0008006" key="9">
    <source>
        <dbReference type="Google" id="ProtNLM"/>
    </source>
</evidence>
<evidence type="ECO:0000313" key="8">
    <source>
        <dbReference type="Proteomes" id="UP000267017"/>
    </source>
</evidence>
<feature type="domain" description="Carbohydrate kinase FGGY N-terminal" evidence="5">
    <location>
        <begin position="6"/>
        <end position="256"/>
    </location>
</feature>
<evidence type="ECO:0000259" key="6">
    <source>
        <dbReference type="Pfam" id="PF02782"/>
    </source>
</evidence>
<evidence type="ECO:0000256" key="2">
    <source>
        <dbReference type="ARBA" id="ARBA00022679"/>
    </source>
</evidence>
<gene>
    <name evidence="7" type="ORF">EHV15_06660</name>
</gene>
<dbReference type="PANTHER" id="PTHR43095">
    <property type="entry name" value="SUGAR KINASE"/>
    <property type="match status" value="1"/>
</dbReference>
<dbReference type="OrthoDB" id="9805576at2"/>
<dbReference type="GO" id="GO:0005975">
    <property type="term" value="P:carbohydrate metabolic process"/>
    <property type="evidence" value="ECO:0007669"/>
    <property type="project" value="InterPro"/>
</dbReference>
<dbReference type="PANTHER" id="PTHR43095:SF5">
    <property type="entry name" value="XYLULOSE KINASE"/>
    <property type="match status" value="1"/>
</dbReference>
<dbReference type="Gene3D" id="3.30.420.40">
    <property type="match status" value="2"/>
</dbReference>
<accession>A0A3P3TX00</accession>
<sequence>MKMDVLLGVDIGTYSVKAVAVNAQGDLLDTAALQHDVSFPRPGYAEQDPESVWWEGLRTAVRQLIARGTFQVSQVRALGVSTLSPCVAALDRDNRPLRPAILYGMDVRAGKQIQRLNEELGEGFVLDRFGQLLSSQTAGPKIMWIREEQPELFRQAARFVPASTYLVHKLTGEWRIDAYIAPSYAPFFRMDTMEWDDEMIRTYLADDTALKDGIAWPELGWPGDLAGVLTAEAAAATGLAAGIPVVIGSADALAEAISAAALTPGDLFMMYGSSMFFIATTHKPVNRSETFWPSPGLAEGAWAVAGGMSAAGSLVRWVMDLAYPPGTPFETFFAAAKTSVSGSNGLVMLPYFSGERTPLGDPDARGVIAGLSLKHNAADLSRAALEAVAYGIRHNIEAFEAMLGPVSLIGAGGGVTDPFWAQIVTDVSRRPQRIMQNTNAAIGDALLAGTGAELFGHSFMKELALRISHPLELQPNPDLAEVYDARYKVYRELYINTREQIVELGKR</sequence>
<dbReference type="GO" id="GO:0016773">
    <property type="term" value="F:phosphotransferase activity, alcohol group as acceptor"/>
    <property type="evidence" value="ECO:0007669"/>
    <property type="project" value="InterPro"/>
</dbReference>
<evidence type="ECO:0000259" key="5">
    <source>
        <dbReference type="Pfam" id="PF00370"/>
    </source>
</evidence>
<keyword evidence="3 4" id="KW-0418">Kinase</keyword>
<dbReference type="InterPro" id="IPR050406">
    <property type="entry name" value="FGGY_Carb_Kinase"/>
</dbReference>
<dbReference type="InterPro" id="IPR018484">
    <property type="entry name" value="FGGY_N"/>
</dbReference>
<dbReference type="SUPFAM" id="SSF53067">
    <property type="entry name" value="Actin-like ATPase domain"/>
    <property type="match status" value="2"/>
</dbReference>
<reference evidence="7 8" key="1">
    <citation type="submission" date="2018-11" db="EMBL/GenBank/DDBJ databases">
        <title>Genome sequencing of Paenibacillus sp. KCOM 3021 (= ChDC PVNT-B20).</title>
        <authorList>
            <person name="Kook J.-K."/>
            <person name="Park S.-N."/>
            <person name="Lim Y.K."/>
        </authorList>
    </citation>
    <scope>NUCLEOTIDE SEQUENCE [LARGE SCALE GENOMIC DNA]</scope>
    <source>
        <strain evidence="7 8">KCOM 3021</strain>
    </source>
</reference>
<dbReference type="CDD" id="cd07804">
    <property type="entry name" value="ASKHA_NBD_FGGY_RrXK-like"/>
    <property type="match status" value="1"/>
</dbReference>
<proteinExistence type="inferred from homology"/>
<keyword evidence="2 4" id="KW-0808">Transferase</keyword>
<dbReference type="Pfam" id="PF00370">
    <property type="entry name" value="FGGY_N"/>
    <property type="match status" value="1"/>
</dbReference>
<evidence type="ECO:0000313" key="7">
    <source>
        <dbReference type="EMBL" id="RRJ62657.1"/>
    </source>
</evidence>
<feature type="domain" description="Carbohydrate kinase FGGY C-terminal" evidence="6">
    <location>
        <begin position="269"/>
        <end position="450"/>
    </location>
</feature>
<dbReference type="AlphaFoldDB" id="A0A3P3TX00"/>
<protein>
    <recommendedName>
        <fullName evidence="9">Sugar kinase</fullName>
    </recommendedName>
</protein>
<organism evidence="7 8">
    <name type="scientific">Paenibacillus oralis</name>
    <dbReference type="NCBI Taxonomy" id="2490856"/>
    <lineage>
        <taxon>Bacteria</taxon>
        <taxon>Bacillati</taxon>
        <taxon>Bacillota</taxon>
        <taxon>Bacilli</taxon>
        <taxon>Bacillales</taxon>
        <taxon>Paenibacillaceae</taxon>
        <taxon>Paenibacillus</taxon>
    </lineage>
</organism>
<dbReference type="PIRSF" id="PIRSF000538">
    <property type="entry name" value="GlpK"/>
    <property type="match status" value="1"/>
</dbReference>
<dbReference type="Pfam" id="PF02782">
    <property type="entry name" value="FGGY_C"/>
    <property type="match status" value="1"/>
</dbReference>
<dbReference type="InterPro" id="IPR018485">
    <property type="entry name" value="FGGY_C"/>
</dbReference>
<dbReference type="InterPro" id="IPR000577">
    <property type="entry name" value="Carb_kinase_FGGY"/>
</dbReference>